<dbReference type="PROSITE" id="PS52004">
    <property type="entry name" value="KS3_2"/>
    <property type="match status" value="1"/>
</dbReference>
<keyword evidence="4" id="KW-0511">Multifunctional enzyme</keyword>
<dbReference type="PANTHER" id="PTHR45681:SF6">
    <property type="entry name" value="POLYKETIDE SYNTHASE 37"/>
    <property type="match status" value="1"/>
</dbReference>
<feature type="compositionally biased region" description="Low complexity" evidence="7">
    <location>
        <begin position="1386"/>
        <end position="1408"/>
    </location>
</feature>
<evidence type="ECO:0000259" key="10">
    <source>
        <dbReference type="PROSITE" id="PS52019"/>
    </source>
</evidence>
<dbReference type="GO" id="GO:0031177">
    <property type="term" value="F:phosphopantetheine binding"/>
    <property type="evidence" value="ECO:0007669"/>
    <property type="project" value="InterPro"/>
</dbReference>
<dbReference type="SMART" id="SM00827">
    <property type="entry name" value="PKS_AT"/>
    <property type="match status" value="1"/>
</dbReference>
<dbReference type="InterPro" id="IPR036736">
    <property type="entry name" value="ACP-like_sf"/>
</dbReference>
<dbReference type="Pfam" id="PF00109">
    <property type="entry name" value="ketoacyl-synt"/>
    <property type="match status" value="1"/>
</dbReference>
<proteinExistence type="predicted"/>
<evidence type="ECO:0000256" key="3">
    <source>
        <dbReference type="ARBA" id="ARBA00022679"/>
    </source>
</evidence>
<dbReference type="InterPro" id="IPR014030">
    <property type="entry name" value="Ketoacyl_synth_N"/>
</dbReference>
<dbReference type="InterPro" id="IPR029063">
    <property type="entry name" value="SAM-dependent_MTases_sf"/>
</dbReference>
<keyword evidence="3" id="KW-0808">Transferase</keyword>
<dbReference type="EMBL" id="JAAQRI010000372">
    <property type="protein sequence ID" value="KAF5616459.1"/>
    <property type="molecule type" value="Genomic_DNA"/>
</dbReference>
<dbReference type="Pfam" id="PF02801">
    <property type="entry name" value="Ketoacyl-synt_C"/>
    <property type="match status" value="1"/>
</dbReference>
<feature type="active site" description="Proton donor; for dehydratase activity" evidence="6">
    <location>
        <position position="1149"/>
    </location>
</feature>
<reference evidence="11 12" key="1">
    <citation type="submission" date="2020-05" db="EMBL/GenBank/DDBJ databases">
        <title>Identification and distribution of gene clusters putatively required for synthesis of sphingolipid metabolism inhibitors in phylogenetically diverse species of the filamentous fungus Fusarium.</title>
        <authorList>
            <person name="Kim H.-S."/>
            <person name="Busman M."/>
            <person name="Brown D.W."/>
            <person name="Divon H."/>
            <person name="Uhlig S."/>
            <person name="Proctor R.H."/>
        </authorList>
    </citation>
    <scope>NUCLEOTIDE SEQUENCE [LARGE SCALE GENOMIC DNA]</scope>
    <source>
        <strain evidence="11 12">NRRL 66243</strain>
    </source>
</reference>
<keyword evidence="2" id="KW-0597">Phosphoprotein</keyword>
<evidence type="ECO:0000256" key="4">
    <source>
        <dbReference type="ARBA" id="ARBA00023268"/>
    </source>
</evidence>
<dbReference type="InterPro" id="IPR016035">
    <property type="entry name" value="Acyl_Trfase/lysoPLipase"/>
</dbReference>
<feature type="domain" description="Carrier" evidence="8">
    <location>
        <begin position="1303"/>
        <end position="1377"/>
    </location>
</feature>
<dbReference type="InterPro" id="IPR018201">
    <property type="entry name" value="Ketoacyl_synth_AS"/>
</dbReference>
<dbReference type="Pfam" id="PF07993">
    <property type="entry name" value="NAD_binding_4"/>
    <property type="match status" value="1"/>
</dbReference>
<dbReference type="InterPro" id="IPR050444">
    <property type="entry name" value="Polyketide_Synthase"/>
</dbReference>
<comment type="caution">
    <text evidence="11">The sequence shown here is derived from an EMBL/GenBank/DDBJ whole genome shotgun (WGS) entry which is preliminary data.</text>
</comment>
<evidence type="ECO:0000256" key="7">
    <source>
        <dbReference type="SAM" id="MobiDB-lite"/>
    </source>
</evidence>
<dbReference type="Gene3D" id="3.40.50.720">
    <property type="entry name" value="NAD(P)-binding Rossmann-like Domain"/>
    <property type="match status" value="1"/>
</dbReference>
<evidence type="ECO:0000256" key="1">
    <source>
        <dbReference type="ARBA" id="ARBA00022450"/>
    </source>
</evidence>
<dbReference type="InterPro" id="IPR006162">
    <property type="entry name" value="Ppantetheine_attach_site"/>
</dbReference>
<dbReference type="PROSITE" id="PS00606">
    <property type="entry name" value="KS3_1"/>
    <property type="match status" value="1"/>
</dbReference>
<dbReference type="Pfam" id="PF08242">
    <property type="entry name" value="Methyltransf_12"/>
    <property type="match status" value="1"/>
</dbReference>
<evidence type="ECO:0000256" key="2">
    <source>
        <dbReference type="ARBA" id="ARBA00022553"/>
    </source>
</evidence>
<feature type="active site" description="Proton acceptor; for dehydratase activity" evidence="6">
    <location>
        <position position="959"/>
    </location>
</feature>
<dbReference type="Gene3D" id="3.40.50.150">
    <property type="entry name" value="Vaccinia Virus protein VP39"/>
    <property type="match status" value="1"/>
</dbReference>
<dbReference type="CDD" id="cd00833">
    <property type="entry name" value="PKS"/>
    <property type="match status" value="1"/>
</dbReference>
<keyword evidence="12" id="KW-1185">Reference proteome</keyword>
<dbReference type="InterPro" id="IPR020806">
    <property type="entry name" value="PKS_PP-bd"/>
</dbReference>
<dbReference type="OrthoDB" id="329835at2759"/>
<evidence type="ECO:0000313" key="11">
    <source>
        <dbReference type="EMBL" id="KAF5616459.1"/>
    </source>
</evidence>
<dbReference type="GO" id="GO:0006633">
    <property type="term" value="P:fatty acid biosynthetic process"/>
    <property type="evidence" value="ECO:0007669"/>
    <property type="project" value="InterPro"/>
</dbReference>
<dbReference type="InterPro" id="IPR014043">
    <property type="entry name" value="Acyl_transferase_dom"/>
</dbReference>
<feature type="region of interest" description="C-terminal hotdog fold" evidence="6">
    <location>
        <begin position="1094"/>
        <end position="1242"/>
    </location>
</feature>
<dbReference type="SMART" id="SM00823">
    <property type="entry name" value="PKS_PP"/>
    <property type="match status" value="1"/>
</dbReference>
<dbReference type="Proteomes" id="UP000530670">
    <property type="component" value="Unassembled WGS sequence"/>
</dbReference>
<dbReference type="PROSITE" id="PS00012">
    <property type="entry name" value="PHOSPHOPANTETHEINE"/>
    <property type="match status" value="1"/>
</dbReference>
<dbReference type="SMART" id="SM00825">
    <property type="entry name" value="PKS_KS"/>
    <property type="match status" value="1"/>
</dbReference>
<feature type="domain" description="PKS/mFAS DH" evidence="10">
    <location>
        <begin position="927"/>
        <end position="1242"/>
    </location>
</feature>
<dbReference type="InterPro" id="IPR016039">
    <property type="entry name" value="Thiolase-like"/>
</dbReference>
<dbReference type="InterPro" id="IPR013217">
    <property type="entry name" value="Methyltransf_12"/>
</dbReference>
<dbReference type="SUPFAM" id="SSF51735">
    <property type="entry name" value="NAD(P)-binding Rossmann-fold domains"/>
    <property type="match status" value="1"/>
</dbReference>
<dbReference type="SUPFAM" id="SSF55048">
    <property type="entry name" value="Probable ACP-binding domain of malonyl-CoA ACP transacylase"/>
    <property type="match status" value="1"/>
</dbReference>
<dbReference type="InterPro" id="IPR016036">
    <property type="entry name" value="Malonyl_transacylase_ACP-bd"/>
</dbReference>
<keyword evidence="5" id="KW-0012">Acyltransferase</keyword>
<dbReference type="InterPro" id="IPR009081">
    <property type="entry name" value="PP-bd_ACP"/>
</dbReference>
<gene>
    <name evidence="11" type="ORF">FTJAE_12952</name>
</gene>
<sequence>MVLKHEPIAVVGMAIKVAGADDVQEFSQMLRTGKSQHELIGPDRLMMDTLFREEEKDTSRNWYGNFIRDVDAFDHKFFKRSPRESTTMDPQQRLFLQAAYQAVEQSGYFTENDNGGDRDKRHVGVYVGACAADYEHHVACHSANAFTATGNLKSFVPGKVSHYFGWTGPSMTFDTACSASAVAIHTACQNLISGECSAALAGGIATMSNFLWFQNLAGASFLSPSGQCKPFDDAADGYCRAEGIACVFLKRLSDALKDGNPVLGCISSTAVYQNQNCTPLFVPNSPSLSQLFGDVIAKAGLKPRDISLVEAHGTGTPVGDPAEYESIRLAIGGSNRDTTLPVGSVKGHIGHTEGASGVVSLIKVIVMMQEKYIPPQASFSKMSSHIKVTPFDMMEVVTSLQHWSGDQRAALINNYGASGSNASMVVTQTPAAQLVENPALSSKPVPFRVSGHDGRSIKAFCAKLLSTIEQDACSDVRNLAYNINRQFNPDLKRRLIFSCRSRDDLVSNLAGIASMADDSQAGIEIPSVQRPVILCFGGQISTYVGLDRNVYDGISILRYHLDQCDARMQSQGFGSIYPGIFLRTPQDTVQLQLMLFALQYSCAMAWLDSGLSSKVVALTGHSFGEITALCVSGAFSLDDAVKLVGSRALAVRDHWAVDHGAMMAVESEEAHVLELLAEANESDDVAEIACHNGPRSFTLAGPTRSIERVAEVISKDARFQSIKFKWLNVTNAFHSSLVDQLTPELEGIGRGLEFKEPCIPLERATRTRIDPKLDYKFVSEHMRNPVYFNHAIQRLANDHPSAVFIEAGSTSGITMMASRALAGRKSFSSQYFQAINLTNDRALDNLTDATLSLWNQGLSFAFWGHHPSQSSEYTTMILPPYQFERSKHWLELKSPLQAVNAAAAAAAAALGPPGFTAQGNETAQAQTDGLWSLVSDHADSPVFRINTSSDKYRSFISGHLIAQTAPICPATLMVDMAIEALFSINSHWRENGFLPVIHHMVNHSPLCVNSSLTTYLKFEPLGDQGAHWKWRIYSHSSQSDENHAETHVEAEIHVRDPLDRGYQSEFSRFDRLVTHTNCTKMLQLGLGAHQAARVDVLTGRNIYRTFSDVVDYGDLYRGVTALVGTSTECTGHIVKKPSGNTWLDVPLSDSFSQVGGIWVNCMTDCDPADMFIATGCELSMRSPFVEQDSDQIQESWHVFGRHTRQSEKLWVSDLFIFNPSTGLLREVMLGIQYARVAKASMRRMLTRLTTDPSALKSKPPTEIVSKPTEPVLTPPMSPGHTAQDRGTSKPEGAPIKPRAASHPDITEDVKKLVAHVAGIEAGDITLDAEMADFGIDSLMGMEVAREVQVVFKCTLDQNELMEATSLRKFVVCISKALYGPEYDGTSASSSDDNSESSGSSSASSKASSLTTPTDLDLAQTPPKPSSSVDSRPVSSNLQLSESDVLASFAQVKLLSDEHLVHFKVDNIDREVLAGSSRLCVALVVEAFEQLGVSLTSAGPGRVLESIQFPPAHKRLVDFIYRFLCDDARLIDINDATGQITRTQVPTPRKTSSQILDEQLARYPEFVVANRLTYYAGTHLADVLKGETDGLRLIFGSIEGRDLVQALYCDHTFNRMNYNHMKLVIENLVDRLGDSQPGETMKILEVGAGTGGTTHVLAPMLAKLGIPVEYTFTDISGSMVASARRRFGKSYPFMRFAVHDIETPPTEDLKGQHIIIGSNAVHATRNLVTSASNLRSALRADGFLMILEMTESVPFVDIIFGLLEGWWLFDDGRKHAIITAEEWERNLHNAGYGHVDWTDGSLPENTFQKVIIALASGKPRDRLPKSTLRKAAVEESTSEERQRQRELEIERYVAKYSADFEVHNEVQDARPITRTQSRRAIVLLTGATGSLGSHLAATLASNDDVEAVVCINRRSRAPVDERQVEAFRSRGITITSAQRSKMRILEADASSSNLGLSESDYQWLVRNGTHIIHNAWPMSGTRPVKAFEPQFQALRNLLDLARDMSRRKDAPRITFQLVSSIGVVGHFDSPRVPEERVSLRSVLHIGYCEAKWACERILDQTLHKNPDVFDAMVVRPGQIAGSSKSGFWNPIEHFAFLVKSAQSLRAWPDFDGVVQWVPVDNVAQSMVDLLHLGDVNRPKPHPVYHIDNPVGQPWKVMSQALAASLDIPPRRIIPFSRWVKLVRNSPLPADTWNPAARLIDFLDSNFERMSCGGLILDTVKAQKHSSTLSVQGPVTTEIAVKYIKYWKESGFLA</sequence>
<feature type="region of interest" description="N-terminal hotdog fold" evidence="6">
    <location>
        <begin position="927"/>
        <end position="1059"/>
    </location>
</feature>
<dbReference type="InterPro" id="IPR042104">
    <property type="entry name" value="PKS_dehydratase_sf"/>
</dbReference>
<evidence type="ECO:0000259" key="9">
    <source>
        <dbReference type="PROSITE" id="PS52004"/>
    </source>
</evidence>
<dbReference type="PROSITE" id="PS52019">
    <property type="entry name" value="PKS_MFAS_DH"/>
    <property type="match status" value="1"/>
</dbReference>
<dbReference type="InterPro" id="IPR001227">
    <property type="entry name" value="Ac_transferase_dom_sf"/>
</dbReference>
<dbReference type="Pfam" id="PF00698">
    <property type="entry name" value="Acyl_transf_1"/>
    <property type="match status" value="1"/>
</dbReference>
<organism evidence="11 12">
    <name type="scientific">Fusarium tjaetaba</name>
    <dbReference type="NCBI Taxonomy" id="1567544"/>
    <lineage>
        <taxon>Eukaryota</taxon>
        <taxon>Fungi</taxon>
        <taxon>Dikarya</taxon>
        <taxon>Ascomycota</taxon>
        <taxon>Pezizomycotina</taxon>
        <taxon>Sordariomycetes</taxon>
        <taxon>Hypocreomycetidae</taxon>
        <taxon>Hypocreales</taxon>
        <taxon>Nectriaceae</taxon>
        <taxon>Fusarium</taxon>
        <taxon>Fusarium fujikuroi species complex</taxon>
    </lineage>
</organism>
<dbReference type="InterPro" id="IPR049900">
    <property type="entry name" value="PKS_mFAS_DH"/>
</dbReference>
<evidence type="ECO:0000313" key="12">
    <source>
        <dbReference type="Proteomes" id="UP000530670"/>
    </source>
</evidence>
<accession>A0A8H5VCR8</accession>
<dbReference type="Pfam" id="PF18558">
    <property type="entry name" value="HTH_51"/>
    <property type="match status" value="1"/>
</dbReference>
<dbReference type="InterPro" id="IPR020841">
    <property type="entry name" value="PKS_Beta-ketoAc_synthase_dom"/>
</dbReference>
<dbReference type="SUPFAM" id="SSF53335">
    <property type="entry name" value="S-adenosyl-L-methionine-dependent methyltransferases"/>
    <property type="match status" value="1"/>
</dbReference>
<evidence type="ECO:0000259" key="8">
    <source>
        <dbReference type="PROSITE" id="PS50075"/>
    </source>
</evidence>
<dbReference type="InterPro" id="IPR041068">
    <property type="entry name" value="HTH_51"/>
</dbReference>
<dbReference type="InterPro" id="IPR036291">
    <property type="entry name" value="NAD(P)-bd_dom_sf"/>
</dbReference>
<feature type="region of interest" description="Disordered" evidence="7">
    <location>
        <begin position="1248"/>
        <end position="1306"/>
    </location>
</feature>
<dbReference type="InterPro" id="IPR014031">
    <property type="entry name" value="Ketoacyl_synth_C"/>
</dbReference>
<dbReference type="RefSeq" id="XP_037200009.1">
    <property type="nucleotide sequence ID" value="XM_037346045.1"/>
</dbReference>
<dbReference type="InterPro" id="IPR013120">
    <property type="entry name" value="FAR_NAD-bd"/>
</dbReference>
<dbReference type="SUPFAM" id="SSF52151">
    <property type="entry name" value="FabD/lysophospholipase-like"/>
    <property type="match status" value="1"/>
</dbReference>
<dbReference type="GO" id="GO:0044550">
    <property type="term" value="P:secondary metabolite biosynthetic process"/>
    <property type="evidence" value="ECO:0007669"/>
    <property type="project" value="UniProtKB-ARBA"/>
</dbReference>
<name>A0A8H5VCR8_9HYPO</name>
<dbReference type="SUPFAM" id="SSF53901">
    <property type="entry name" value="Thiolase-like"/>
    <property type="match status" value="1"/>
</dbReference>
<dbReference type="PROSITE" id="PS50075">
    <property type="entry name" value="CARRIER"/>
    <property type="match status" value="1"/>
</dbReference>
<dbReference type="Gene3D" id="3.40.47.10">
    <property type="match status" value="1"/>
</dbReference>
<dbReference type="PANTHER" id="PTHR45681">
    <property type="entry name" value="POLYKETIDE SYNTHASE 44-RELATED"/>
    <property type="match status" value="1"/>
</dbReference>
<evidence type="ECO:0000256" key="6">
    <source>
        <dbReference type="PROSITE-ProRule" id="PRU01363"/>
    </source>
</evidence>
<dbReference type="Pfam" id="PF00550">
    <property type="entry name" value="PP-binding"/>
    <property type="match status" value="1"/>
</dbReference>
<dbReference type="CDD" id="cd02440">
    <property type="entry name" value="AdoMet_MTases"/>
    <property type="match status" value="1"/>
</dbReference>
<dbReference type="SUPFAM" id="SSF47336">
    <property type="entry name" value="ACP-like"/>
    <property type="match status" value="1"/>
</dbReference>
<protein>
    <submittedName>
        <fullName evidence="11">Polyketide synthase</fullName>
    </submittedName>
</protein>
<feature type="domain" description="Ketosynthase family 3 (KS3)" evidence="9">
    <location>
        <begin position="5"/>
        <end position="428"/>
    </location>
</feature>
<dbReference type="Gene3D" id="3.10.129.110">
    <property type="entry name" value="Polyketide synthase dehydratase"/>
    <property type="match status" value="1"/>
</dbReference>
<dbReference type="Gene3D" id="3.40.366.10">
    <property type="entry name" value="Malonyl-Coenzyme A Acyl Carrier Protein, domain 2"/>
    <property type="match status" value="1"/>
</dbReference>
<dbReference type="Gene3D" id="3.30.70.3290">
    <property type="match status" value="1"/>
</dbReference>
<dbReference type="GeneID" id="59298315"/>
<feature type="region of interest" description="Disordered" evidence="7">
    <location>
        <begin position="1383"/>
        <end position="1433"/>
    </location>
</feature>
<keyword evidence="1" id="KW-0596">Phosphopantetheine</keyword>
<dbReference type="Gene3D" id="1.10.1200.10">
    <property type="entry name" value="ACP-like"/>
    <property type="match status" value="1"/>
</dbReference>
<dbReference type="GO" id="GO:0004315">
    <property type="term" value="F:3-oxoacyl-[acyl-carrier-protein] synthase activity"/>
    <property type="evidence" value="ECO:0007669"/>
    <property type="project" value="InterPro"/>
</dbReference>
<evidence type="ECO:0000256" key="5">
    <source>
        <dbReference type="ARBA" id="ARBA00023315"/>
    </source>
</evidence>